<dbReference type="EMBL" id="JAUFRC010000003">
    <property type="protein sequence ID" value="MDN3714146.1"/>
    <property type="molecule type" value="Genomic_DNA"/>
</dbReference>
<feature type="domain" description="AAA+ ATPase" evidence="7">
    <location>
        <begin position="48"/>
        <end position="158"/>
    </location>
</feature>
<dbReference type="Pfam" id="PF12002">
    <property type="entry name" value="MgsA_C"/>
    <property type="match status" value="1"/>
</dbReference>
<evidence type="ECO:0000256" key="3">
    <source>
        <dbReference type="ARBA" id="ARBA00020776"/>
    </source>
</evidence>
<sequence length="457" mass="48927">MDLFDKAEPLSEQPLAARMRPRTLDEIVGQHAITAEGSTLRRRIKAKALGSIILYGPPGVGKTSIAQAVGAMIGKEFRQLHATRAGVADLRKLADEARMKPLLIFVDEVHRFSATQADDLLSICENGVADFMGATTGNPYHTLPPALVSRSTILKLEPVAIADMEQLVRRGIAQLVREGAPVSMSDAQIKTLAGRSGGDVRRALTTLEGLAVGRGPNEVEITDAMMDEAFAAAPVNHDRSGDAHYDITSAFVKSMRGSDPDGTLYWLARMIHAGEDPRYIARRIMIHASEDVGLADNSALQTAVAALHAVEKIGYPEAQIILAHAALHVARAPKSNAAHRGIALAMGYVTSEAPLNVPLYLRDTHYKGAAKLGHEGYLFPMTMRAAGSSRITRRASRAAAFTKATAAAAQPSKAARMISGSGCRCGRKPRRNGDVIHSAGRGRGAEQARHALTRRNP</sequence>
<dbReference type="Gene3D" id="1.10.8.60">
    <property type="match status" value="1"/>
</dbReference>
<evidence type="ECO:0000256" key="1">
    <source>
        <dbReference type="ARBA" id="ARBA00002393"/>
    </source>
</evidence>
<dbReference type="SUPFAM" id="SSF52540">
    <property type="entry name" value="P-loop containing nucleoside triphosphate hydrolases"/>
    <property type="match status" value="1"/>
</dbReference>
<name>A0ABT8DCW4_9RHOB</name>
<comment type="caution">
    <text evidence="8">The sequence shown here is derived from an EMBL/GenBank/DDBJ whole genome shotgun (WGS) entry which is preliminary data.</text>
</comment>
<keyword evidence="9" id="KW-1185">Reference proteome</keyword>
<dbReference type="InterPro" id="IPR051314">
    <property type="entry name" value="AAA_ATPase_RarA/MGS1/WRNIP1"/>
</dbReference>
<protein>
    <recommendedName>
        <fullName evidence="3">Replication-associated recombination protein A</fullName>
    </recommendedName>
</protein>
<gene>
    <name evidence="8" type="ORF">QWZ10_24415</name>
</gene>
<dbReference type="InterPro" id="IPR027417">
    <property type="entry name" value="P-loop_NTPase"/>
</dbReference>
<dbReference type="Pfam" id="PF16193">
    <property type="entry name" value="AAA_assoc_2"/>
    <property type="match status" value="1"/>
</dbReference>
<dbReference type="InterPro" id="IPR003593">
    <property type="entry name" value="AAA+_ATPase"/>
</dbReference>
<evidence type="ECO:0000256" key="5">
    <source>
        <dbReference type="ARBA" id="ARBA00022840"/>
    </source>
</evidence>
<dbReference type="InterPro" id="IPR003959">
    <property type="entry name" value="ATPase_AAA_core"/>
</dbReference>
<evidence type="ECO:0000256" key="6">
    <source>
        <dbReference type="SAM" id="MobiDB-lite"/>
    </source>
</evidence>
<dbReference type="Gene3D" id="1.20.272.10">
    <property type="match status" value="1"/>
</dbReference>
<dbReference type="InterPro" id="IPR021886">
    <property type="entry name" value="MgsA_C"/>
</dbReference>
<dbReference type="CDD" id="cd18139">
    <property type="entry name" value="HLD_clamp_RarA"/>
    <property type="match status" value="1"/>
</dbReference>
<dbReference type="RefSeq" id="WP_377787860.1">
    <property type="nucleotide sequence ID" value="NZ_JBHUOC010000002.1"/>
</dbReference>
<evidence type="ECO:0000256" key="2">
    <source>
        <dbReference type="ARBA" id="ARBA00008959"/>
    </source>
</evidence>
<evidence type="ECO:0000256" key="4">
    <source>
        <dbReference type="ARBA" id="ARBA00022741"/>
    </source>
</evidence>
<comment type="function">
    <text evidence="1">DNA-dependent ATPase that plays important roles in cellular responses to stalled DNA replication processes.</text>
</comment>
<evidence type="ECO:0000259" key="7">
    <source>
        <dbReference type="SMART" id="SM00382"/>
    </source>
</evidence>
<dbReference type="SMART" id="SM00382">
    <property type="entry name" value="AAA"/>
    <property type="match status" value="1"/>
</dbReference>
<dbReference type="InterPro" id="IPR032423">
    <property type="entry name" value="AAA_assoc_2"/>
</dbReference>
<feature type="region of interest" description="Disordered" evidence="6">
    <location>
        <begin position="419"/>
        <end position="457"/>
    </location>
</feature>
<dbReference type="Gene3D" id="3.40.50.300">
    <property type="entry name" value="P-loop containing nucleotide triphosphate hydrolases"/>
    <property type="match status" value="1"/>
</dbReference>
<dbReference type="PANTHER" id="PTHR13779">
    <property type="entry name" value="WERNER HELICASE-INTERACTING PROTEIN 1 FAMILY MEMBER"/>
    <property type="match status" value="1"/>
</dbReference>
<keyword evidence="4" id="KW-0547">Nucleotide-binding</keyword>
<comment type="similarity">
    <text evidence="2">Belongs to the AAA ATPase family. RarA/MGS1/WRNIP1 subfamily.</text>
</comment>
<reference evidence="9" key="1">
    <citation type="journal article" date="2019" name="Int. J. Syst. Evol. Microbiol.">
        <title>The Global Catalogue of Microorganisms (GCM) 10K type strain sequencing project: providing services to taxonomists for standard genome sequencing and annotation.</title>
        <authorList>
            <consortium name="The Broad Institute Genomics Platform"/>
            <consortium name="The Broad Institute Genome Sequencing Center for Infectious Disease"/>
            <person name="Wu L."/>
            <person name="Ma J."/>
        </authorList>
    </citation>
    <scope>NUCLEOTIDE SEQUENCE [LARGE SCALE GENOMIC DNA]</scope>
    <source>
        <strain evidence="9">CECT 8482</strain>
    </source>
</reference>
<accession>A0ABT8DCW4</accession>
<organism evidence="8 9">
    <name type="scientific">Paracoccus cavernae</name>
    <dbReference type="NCBI Taxonomy" id="1571207"/>
    <lineage>
        <taxon>Bacteria</taxon>
        <taxon>Pseudomonadati</taxon>
        <taxon>Pseudomonadota</taxon>
        <taxon>Alphaproteobacteria</taxon>
        <taxon>Rhodobacterales</taxon>
        <taxon>Paracoccaceae</taxon>
        <taxon>Paracoccus</taxon>
    </lineage>
</organism>
<dbReference type="PANTHER" id="PTHR13779:SF7">
    <property type="entry name" value="ATPASE WRNIP1"/>
    <property type="match status" value="1"/>
</dbReference>
<keyword evidence="5" id="KW-0067">ATP-binding</keyword>
<dbReference type="Pfam" id="PF00004">
    <property type="entry name" value="AAA"/>
    <property type="match status" value="1"/>
</dbReference>
<evidence type="ECO:0000313" key="8">
    <source>
        <dbReference type="EMBL" id="MDN3714146.1"/>
    </source>
</evidence>
<dbReference type="InterPro" id="IPR008921">
    <property type="entry name" value="DNA_pol3_clamp-load_cplx_C"/>
</dbReference>
<proteinExistence type="inferred from homology"/>
<dbReference type="CDD" id="cd00009">
    <property type="entry name" value="AAA"/>
    <property type="match status" value="1"/>
</dbReference>
<dbReference type="Proteomes" id="UP001243846">
    <property type="component" value="Unassembled WGS sequence"/>
</dbReference>
<evidence type="ECO:0000313" key="9">
    <source>
        <dbReference type="Proteomes" id="UP001243846"/>
    </source>
</evidence>
<dbReference type="SUPFAM" id="SSF48019">
    <property type="entry name" value="post-AAA+ oligomerization domain-like"/>
    <property type="match status" value="1"/>
</dbReference>